<dbReference type="InterPro" id="IPR016187">
    <property type="entry name" value="CTDL_fold"/>
</dbReference>
<dbReference type="InterPro" id="IPR005532">
    <property type="entry name" value="SUMF_dom"/>
</dbReference>
<keyword evidence="1" id="KW-1133">Transmembrane helix</keyword>
<name>A0A2A4Z8Z8_9PROT</name>
<dbReference type="PANTHER" id="PTHR23150">
    <property type="entry name" value="SULFATASE MODIFYING FACTOR 1, 2"/>
    <property type="match status" value="1"/>
</dbReference>
<comment type="caution">
    <text evidence="3">The sequence shown here is derived from an EMBL/GenBank/DDBJ whole genome shotgun (WGS) entry which is preliminary data.</text>
</comment>
<protein>
    <recommendedName>
        <fullName evidence="2">Sulfatase-modifying factor enzyme-like domain-containing protein</fullName>
    </recommendedName>
</protein>
<reference key="1">
    <citation type="submission" date="2017-08" db="EMBL/GenBank/DDBJ databases">
        <title>A dynamic microbial community with high functional redundancy inhabits the cold, oxic subseafloor aquifer.</title>
        <authorList>
            <person name="Tully B.J."/>
            <person name="Wheat C.G."/>
            <person name="Glazer B.T."/>
            <person name="Huber J.A."/>
        </authorList>
    </citation>
    <scope>NUCLEOTIDE SEQUENCE [LARGE SCALE GENOMIC DNA]</scope>
</reference>
<accession>A0A2A4Z8Z8</accession>
<organism evidence="3">
    <name type="scientific">OCS116 cluster bacterium</name>
    <dbReference type="NCBI Taxonomy" id="2030921"/>
    <lineage>
        <taxon>Bacteria</taxon>
        <taxon>Pseudomonadati</taxon>
        <taxon>Pseudomonadota</taxon>
        <taxon>Alphaproteobacteria</taxon>
        <taxon>OCS116 cluster</taxon>
    </lineage>
</organism>
<sequence>MLKRPYIAILFASLFTISAGVGYWIFAGDNENYKNTLPNLQLVTIPKGGMDLEVPVYSYVKTEYVKKQIEFNDSYKIGAYEITIKQWNICHEMGGCKKKARMRKGETEDHPVTRVSWIDAYNFTKWLSFETGQNFRLPTEEEWTYAAFMGKHYRAEYVEYDFNDVILARPKITHIQGAFGKNDWGMNDIQGNVWEWTLTCWTSSLDSQSKLSDAAVLNDPKACGTRFLWGEERAHIPFFVNTTYNGGCATARPASNLGFRIVLAKR</sequence>
<dbReference type="EMBL" id="NVUS01000003">
    <property type="protein sequence ID" value="PCJ02996.1"/>
    <property type="molecule type" value="Genomic_DNA"/>
</dbReference>
<keyword evidence="1" id="KW-0472">Membrane</keyword>
<dbReference type="InterPro" id="IPR042095">
    <property type="entry name" value="SUMF_sf"/>
</dbReference>
<evidence type="ECO:0000313" key="3">
    <source>
        <dbReference type="EMBL" id="PCJ02996.1"/>
    </source>
</evidence>
<dbReference type="AlphaFoldDB" id="A0A2A4Z8Z8"/>
<dbReference type="Gene3D" id="3.90.1580.10">
    <property type="entry name" value="paralog of FGE (formylglycine-generating enzyme)"/>
    <property type="match status" value="1"/>
</dbReference>
<keyword evidence="1" id="KW-0812">Transmembrane</keyword>
<evidence type="ECO:0000259" key="2">
    <source>
        <dbReference type="Pfam" id="PF03781"/>
    </source>
</evidence>
<feature type="domain" description="Sulfatase-modifying factor enzyme-like" evidence="2">
    <location>
        <begin position="42"/>
        <end position="262"/>
    </location>
</feature>
<evidence type="ECO:0000256" key="1">
    <source>
        <dbReference type="SAM" id="Phobius"/>
    </source>
</evidence>
<proteinExistence type="predicted"/>
<dbReference type="PANTHER" id="PTHR23150:SF19">
    <property type="entry name" value="FORMYLGLYCINE-GENERATING ENZYME"/>
    <property type="match status" value="1"/>
</dbReference>
<gene>
    <name evidence="3" type="ORF">COB13_03385</name>
</gene>
<feature type="transmembrane region" description="Helical" evidence="1">
    <location>
        <begin position="7"/>
        <end position="26"/>
    </location>
</feature>
<dbReference type="SUPFAM" id="SSF56436">
    <property type="entry name" value="C-type lectin-like"/>
    <property type="match status" value="1"/>
</dbReference>
<dbReference type="InterPro" id="IPR051043">
    <property type="entry name" value="Sulfatase_Mod_Factor_Kinase"/>
</dbReference>
<dbReference type="Pfam" id="PF03781">
    <property type="entry name" value="FGE-sulfatase"/>
    <property type="match status" value="1"/>
</dbReference>
<reference evidence="3" key="2">
    <citation type="journal article" date="2018" name="ISME J.">
        <title>A dynamic microbial community with high functional redundancy inhabits the cold, oxic subseafloor aquifer.</title>
        <authorList>
            <person name="Tully B.J."/>
            <person name="Wheat C.G."/>
            <person name="Glazer B.T."/>
            <person name="Huber J.A."/>
        </authorList>
    </citation>
    <scope>NUCLEOTIDE SEQUENCE</scope>
    <source>
        <strain evidence="3">NORP83</strain>
    </source>
</reference>
<dbReference type="GO" id="GO:0120147">
    <property type="term" value="F:formylglycine-generating oxidase activity"/>
    <property type="evidence" value="ECO:0007669"/>
    <property type="project" value="TreeGrafter"/>
</dbReference>